<comment type="caution">
    <text evidence="1">The sequence shown here is derived from an EMBL/GenBank/DDBJ whole genome shotgun (WGS) entry which is preliminary data.</text>
</comment>
<organism evidence="1 2">
    <name type="scientific">Liparis tanakae</name>
    <name type="common">Tanaka's snailfish</name>
    <dbReference type="NCBI Taxonomy" id="230148"/>
    <lineage>
        <taxon>Eukaryota</taxon>
        <taxon>Metazoa</taxon>
        <taxon>Chordata</taxon>
        <taxon>Craniata</taxon>
        <taxon>Vertebrata</taxon>
        <taxon>Euteleostomi</taxon>
        <taxon>Actinopterygii</taxon>
        <taxon>Neopterygii</taxon>
        <taxon>Teleostei</taxon>
        <taxon>Neoteleostei</taxon>
        <taxon>Acanthomorphata</taxon>
        <taxon>Eupercaria</taxon>
        <taxon>Perciformes</taxon>
        <taxon>Cottioidei</taxon>
        <taxon>Cottales</taxon>
        <taxon>Liparidae</taxon>
        <taxon>Liparis</taxon>
    </lineage>
</organism>
<keyword evidence="2" id="KW-1185">Reference proteome</keyword>
<gene>
    <name evidence="1" type="ORF">EYF80_033521</name>
</gene>
<evidence type="ECO:0000313" key="2">
    <source>
        <dbReference type="Proteomes" id="UP000314294"/>
    </source>
</evidence>
<name>A0A4Z2GRD2_9TELE</name>
<sequence>MQRDAEKGRPAGGAPLLRLDATDYQTCRPIHPSRLPHQASMELTNETESGMFPSSAERYIKMSVMSNGGAAHLLYPTFNLFMCEKKEEDAFIPLQRWMDGF</sequence>
<accession>A0A4Z2GRD2</accession>
<protein>
    <submittedName>
        <fullName evidence="1">Uncharacterized protein</fullName>
    </submittedName>
</protein>
<dbReference type="AlphaFoldDB" id="A0A4Z2GRD2"/>
<dbReference type="Proteomes" id="UP000314294">
    <property type="component" value="Unassembled WGS sequence"/>
</dbReference>
<reference evidence="1 2" key="1">
    <citation type="submission" date="2019-03" db="EMBL/GenBank/DDBJ databases">
        <title>First draft genome of Liparis tanakae, snailfish: a comprehensive survey of snailfish specific genes.</title>
        <authorList>
            <person name="Kim W."/>
            <person name="Song I."/>
            <person name="Jeong J.-H."/>
            <person name="Kim D."/>
            <person name="Kim S."/>
            <person name="Ryu S."/>
            <person name="Song J.Y."/>
            <person name="Lee S.K."/>
        </authorList>
    </citation>
    <scope>NUCLEOTIDE SEQUENCE [LARGE SCALE GENOMIC DNA]</scope>
    <source>
        <tissue evidence="1">Muscle</tissue>
    </source>
</reference>
<dbReference type="EMBL" id="SRLO01000433">
    <property type="protein sequence ID" value="TNN56228.1"/>
    <property type="molecule type" value="Genomic_DNA"/>
</dbReference>
<proteinExistence type="predicted"/>
<evidence type="ECO:0000313" key="1">
    <source>
        <dbReference type="EMBL" id="TNN56228.1"/>
    </source>
</evidence>